<evidence type="ECO:0000256" key="1">
    <source>
        <dbReference type="ARBA" id="ARBA00022723"/>
    </source>
</evidence>
<dbReference type="PANTHER" id="PTHR15999">
    <property type="entry name" value="ZINC FINGER CW-TYPE PWWP DOMAIN PROTEIN 1"/>
    <property type="match status" value="1"/>
</dbReference>
<dbReference type="InterPro" id="IPR000313">
    <property type="entry name" value="PWWP_dom"/>
</dbReference>
<comment type="caution">
    <text evidence="5">The sequence shown here is derived from an EMBL/GenBank/DDBJ whole genome shotgun (WGS) entry which is preliminary data.</text>
</comment>
<dbReference type="CDD" id="cd20146">
    <property type="entry name" value="PWWP_ZCWPW2"/>
    <property type="match status" value="1"/>
</dbReference>
<keyword evidence="1" id="KW-0479">Metal-binding</keyword>
<dbReference type="EMBL" id="JAGEUA010000010">
    <property type="protein sequence ID" value="KAL0963337.1"/>
    <property type="molecule type" value="Genomic_DNA"/>
</dbReference>
<dbReference type="GO" id="GO:0008270">
    <property type="term" value="F:zinc ion binding"/>
    <property type="evidence" value="ECO:0007669"/>
    <property type="project" value="UniProtKB-KW"/>
</dbReference>
<evidence type="ECO:0000259" key="4">
    <source>
        <dbReference type="PROSITE" id="PS51050"/>
    </source>
</evidence>
<sequence length="227" mass="26357">MSVLPDRISNQDEISYYEDKTWVQCEAPGCLKWRLVTGADLDQDKPWFCNMNPDTLFSHCSVPQGAFPNESHLQKHGLKMVYSLMPVGSFVLVNARCWPRWPAILCPDPNEEEYARLGSDGYVEYYHVEFLGKPHTRYWAAAKYVEPYSIPFKKPHYRTLRGAIKKSYEVAMEEATKVKEMGCQERLEMCHFRPQELLAQAQTLMHSIDRMLKQSPDQTESQVKITD</sequence>
<accession>A0ABD0WI16</accession>
<dbReference type="InterPro" id="IPR042778">
    <property type="entry name" value="ZCWPW1/ZCWPW2"/>
</dbReference>
<keyword evidence="3" id="KW-0862">Zinc</keyword>
<dbReference type="Gene3D" id="2.30.30.140">
    <property type="match status" value="1"/>
</dbReference>
<dbReference type="Proteomes" id="UP001557470">
    <property type="component" value="Unassembled WGS sequence"/>
</dbReference>
<dbReference type="Pfam" id="PF00855">
    <property type="entry name" value="PWWP"/>
    <property type="match status" value="1"/>
</dbReference>
<gene>
    <name evidence="5" type="ORF">UPYG_G00304900</name>
</gene>
<keyword evidence="2" id="KW-0863">Zinc-finger</keyword>
<evidence type="ECO:0000256" key="3">
    <source>
        <dbReference type="ARBA" id="ARBA00022833"/>
    </source>
</evidence>
<dbReference type="SUPFAM" id="SSF63748">
    <property type="entry name" value="Tudor/PWWP/MBT"/>
    <property type="match status" value="1"/>
</dbReference>
<dbReference type="PANTHER" id="PTHR15999:SF6">
    <property type="entry name" value="ZINC FINGER CW-TYPE PWWP DOMAIN PROTEIN 2"/>
    <property type="match status" value="1"/>
</dbReference>
<dbReference type="AlphaFoldDB" id="A0ABD0WI16"/>
<protein>
    <recommendedName>
        <fullName evidence="4">CW-type domain-containing protein</fullName>
    </recommendedName>
</protein>
<evidence type="ECO:0000313" key="6">
    <source>
        <dbReference type="Proteomes" id="UP001557470"/>
    </source>
</evidence>
<dbReference type="Pfam" id="PF07496">
    <property type="entry name" value="zf-CW"/>
    <property type="match status" value="1"/>
</dbReference>
<dbReference type="InterPro" id="IPR011124">
    <property type="entry name" value="Znf_CW"/>
</dbReference>
<evidence type="ECO:0000313" key="5">
    <source>
        <dbReference type="EMBL" id="KAL0963337.1"/>
    </source>
</evidence>
<feature type="domain" description="CW-type" evidence="4">
    <location>
        <begin position="16"/>
        <end position="68"/>
    </location>
</feature>
<evidence type="ECO:0000256" key="2">
    <source>
        <dbReference type="ARBA" id="ARBA00022771"/>
    </source>
</evidence>
<name>A0ABD0WI16_UMBPY</name>
<organism evidence="5 6">
    <name type="scientific">Umbra pygmaea</name>
    <name type="common">Eastern mudminnow</name>
    <dbReference type="NCBI Taxonomy" id="75934"/>
    <lineage>
        <taxon>Eukaryota</taxon>
        <taxon>Metazoa</taxon>
        <taxon>Chordata</taxon>
        <taxon>Craniata</taxon>
        <taxon>Vertebrata</taxon>
        <taxon>Euteleostomi</taxon>
        <taxon>Actinopterygii</taxon>
        <taxon>Neopterygii</taxon>
        <taxon>Teleostei</taxon>
        <taxon>Protacanthopterygii</taxon>
        <taxon>Esociformes</taxon>
        <taxon>Umbridae</taxon>
        <taxon>Umbra</taxon>
    </lineage>
</organism>
<proteinExistence type="predicted"/>
<dbReference type="Gene3D" id="3.30.40.100">
    <property type="match status" value="1"/>
</dbReference>
<keyword evidence="6" id="KW-1185">Reference proteome</keyword>
<reference evidence="5 6" key="1">
    <citation type="submission" date="2024-06" db="EMBL/GenBank/DDBJ databases">
        <authorList>
            <person name="Pan Q."/>
            <person name="Wen M."/>
            <person name="Jouanno E."/>
            <person name="Zahm M."/>
            <person name="Klopp C."/>
            <person name="Cabau C."/>
            <person name="Louis A."/>
            <person name="Berthelot C."/>
            <person name="Parey E."/>
            <person name="Roest Crollius H."/>
            <person name="Montfort J."/>
            <person name="Robinson-Rechavi M."/>
            <person name="Bouchez O."/>
            <person name="Lampietro C."/>
            <person name="Lopez Roques C."/>
            <person name="Donnadieu C."/>
            <person name="Postlethwait J."/>
            <person name="Bobe J."/>
            <person name="Verreycken H."/>
            <person name="Guiguen Y."/>
        </authorList>
    </citation>
    <scope>NUCLEOTIDE SEQUENCE [LARGE SCALE GENOMIC DNA]</scope>
    <source>
        <strain evidence="5">Up_M1</strain>
        <tissue evidence="5">Testis</tissue>
    </source>
</reference>
<dbReference type="PROSITE" id="PS51050">
    <property type="entry name" value="ZF_CW"/>
    <property type="match status" value="1"/>
</dbReference>